<organism evidence="2 3">
    <name type="scientific">Sphingopyxis witflariensis</name>
    <dbReference type="NCBI Taxonomy" id="173675"/>
    <lineage>
        <taxon>Bacteria</taxon>
        <taxon>Pseudomonadati</taxon>
        <taxon>Pseudomonadota</taxon>
        <taxon>Alphaproteobacteria</taxon>
        <taxon>Sphingomonadales</taxon>
        <taxon>Sphingomonadaceae</taxon>
        <taxon>Sphingopyxis</taxon>
    </lineage>
</organism>
<protein>
    <recommendedName>
        <fullName evidence="4">DUF2141 domain-containing protein</fullName>
    </recommendedName>
</protein>
<sequence>MSKFVSTSLCVLLLAVAGPASAEGQVLSNDLSKCQRGPSTLVQISGLKAGTGKVRVQSYRATPSDWLAKGRWISRIEVPARAGSMTVCVPLPAAGTYGIAVRHDVNGNGKTDLSADGGGMSNNPSINIFNLGKPSYKKTAFEVGNAPKTISITMKYM</sequence>
<dbReference type="RefSeq" id="WP_088472191.1">
    <property type="nucleotide sequence ID" value="NZ_NISJ01000003.1"/>
</dbReference>
<dbReference type="AlphaFoldDB" id="A0A246JZ17"/>
<evidence type="ECO:0000313" key="3">
    <source>
        <dbReference type="Proteomes" id="UP000197097"/>
    </source>
</evidence>
<accession>A0A246JZ17</accession>
<dbReference type="Pfam" id="PF09912">
    <property type="entry name" value="DUF2141"/>
    <property type="match status" value="1"/>
</dbReference>
<feature type="signal peptide" evidence="1">
    <location>
        <begin position="1"/>
        <end position="22"/>
    </location>
</feature>
<name>A0A246JZ17_9SPHN</name>
<evidence type="ECO:0000256" key="1">
    <source>
        <dbReference type="SAM" id="SignalP"/>
    </source>
</evidence>
<evidence type="ECO:0008006" key="4">
    <source>
        <dbReference type="Google" id="ProtNLM"/>
    </source>
</evidence>
<comment type="caution">
    <text evidence="2">The sequence shown here is derived from an EMBL/GenBank/DDBJ whole genome shotgun (WGS) entry which is preliminary data.</text>
</comment>
<dbReference type="InterPro" id="IPR018673">
    <property type="entry name" value="DUF2141"/>
</dbReference>
<gene>
    <name evidence="2" type="ORF">CDQ91_08030</name>
</gene>
<evidence type="ECO:0000313" key="2">
    <source>
        <dbReference type="EMBL" id="OWQ98418.1"/>
    </source>
</evidence>
<dbReference type="Proteomes" id="UP000197097">
    <property type="component" value="Unassembled WGS sequence"/>
</dbReference>
<reference evidence="2 3" key="1">
    <citation type="journal article" date="2002" name="Int. J. Syst. Evol. Microbiol.">
        <title>Sphingopyxis witflariensis sp. nov., isolated from activated sludge.</title>
        <authorList>
            <person name="Kampfer P."/>
            <person name="Witzenberger R."/>
            <person name="Denner E.B."/>
            <person name="Busse H.J."/>
            <person name="Neef A."/>
        </authorList>
    </citation>
    <scope>NUCLEOTIDE SEQUENCE [LARGE SCALE GENOMIC DNA]</scope>
    <source>
        <strain evidence="2 3">DSM 14551</strain>
    </source>
</reference>
<keyword evidence="3" id="KW-1185">Reference proteome</keyword>
<feature type="chain" id="PRO_5012715688" description="DUF2141 domain-containing protein" evidence="1">
    <location>
        <begin position="23"/>
        <end position="157"/>
    </location>
</feature>
<keyword evidence="1" id="KW-0732">Signal</keyword>
<proteinExistence type="predicted"/>
<dbReference type="EMBL" id="NISJ01000003">
    <property type="protein sequence ID" value="OWQ98418.1"/>
    <property type="molecule type" value="Genomic_DNA"/>
</dbReference>
<dbReference type="OrthoDB" id="7189112at2"/>